<dbReference type="EMBL" id="JBHRUH010000010">
    <property type="protein sequence ID" value="MFC3291430.1"/>
    <property type="molecule type" value="Genomic_DNA"/>
</dbReference>
<sequence length="299" mass="33699">MANTGKALTRIGVFYDGNYFFHVSNYYQYEHPRNARIGISGLHDFIRQRVASEESLDPNYCQVVDAHYFRGRLSAEDAEKRDVLLKERKFDDALMHAGVTTHYLPLGAEGEKGIDVWLALEVYELAFYKRFDMVVLIAGDGDFLPLVRKLNTLGIKVMLLAWDFRFKDNRGSVRETRTAQALLNAVTYPVLMHQVIDDRTLRNDRTIDNLFLSRGVKPAPARDSYADQGDNGAARYGTVHHVKDGFGFITPETGEDNLFFFSGDVVNTDFEALKAGDPVSFEIGANDRGPCAVSVSLRR</sequence>
<dbReference type="InterPro" id="IPR011129">
    <property type="entry name" value="CSD"/>
</dbReference>
<evidence type="ECO:0000259" key="1">
    <source>
        <dbReference type="PROSITE" id="PS51857"/>
    </source>
</evidence>
<proteinExistence type="predicted"/>
<gene>
    <name evidence="2" type="ORF">ACFOEI_05065</name>
</gene>
<comment type="caution">
    <text evidence="2">The sequence shown here is derived from an EMBL/GenBank/DDBJ whole genome shotgun (WGS) entry which is preliminary data.</text>
</comment>
<dbReference type="SMART" id="SM00357">
    <property type="entry name" value="CSP"/>
    <property type="match status" value="1"/>
</dbReference>
<name>A0ABV7LYK9_9GAMM</name>
<accession>A0ABV7LYK9</accession>
<dbReference type="InterPro" id="IPR021139">
    <property type="entry name" value="NYN"/>
</dbReference>
<feature type="domain" description="CSD" evidence="1">
    <location>
        <begin position="234"/>
        <end position="297"/>
    </location>
</feature>
<dbReference type="InterPro" id="IPR012340">
    <property type="entry name" value="NA-bd_OB-fold"/>
</dbReference>
<dbReference type="Gene3D" id="2.40.50.140">
    <property type="entry name" value="Nucleic acid-binding proteins"/>
    <property type="match status" value="1"/>
</dbReference>
<dbReference type="Pfam" id="PF00313">
    <property type="entry name" value="CSD"/>
    <property type="match status" value="1"/>
</dbReference>
<dbReference type="PANTHER" id="PTHR35458:SF8">
    <property type="entry name" value="SLR0650 PROTEIN"/>
    <property type="match status" value="1"/>
</dbReference>
<keyword evidence="3" id="KW-1185">Reference proteome</keyword>
<dbReference type="Proteomes" id="UP001595640">
    <property type="component" value="Unassembled WGS sequence"/>
</dbReference>
<dbReference type="InterPro" id="IPR047140">
    <property type="entry name" value="LabA"/>
</dbReference>
<dbReference type="Pfam" id="PF01936">
    <property type="entry name" value="NYN"/>
    <property type="match status" value="1"/>
</dbReference>
<reference evidence="3" key="1">
    <citation type="journal article" date="2019" name="Int. J. Syst. Evol. Microbiol.">
        <title>The Global Catalogue of Microorganisms (GCM) 10K type strain sequencing project: providing services to taxonomists for standard genome sequencing and annotation.</title>
        <authorList>
            <consortium name="The Broad Institute Genomics Platform"/>
            <consortium name="The Broad Institute Genome Sequencing Center for Infectious Disease"/>
            <person name="Wu L."/>
            <person name="Ma J."/>
        </authorList>
    </citation>
    <scope>NUCLEOTIDE SEQUENCE [LARGE SCALE GENOMIC DNA]</scope>
    <source>
        <strain evidence="3">KCTC 12847</strain>
    </source>
</reference>
<protein>
    <submittedName>
        <fullName evidence="2">NYN domain-containing protein</fullName>
    </submittedName>
</protein>
<dbReference type="PROSITE" id="PS51857">
    <property type="entry name" value="CSD_2"/>
    <property type="match status" value="1"/>
</dbReference>
<dbReference type="SUPFAM" id="SSF50249">
    <property type="entry name" value="Nucleic acid-binding proteins"/>
    <property type="match status" value="1"/>
</dbReference>
<dbReference type="PANTHER" id="PTHR35458">
    <property type="entry name" value="SLR0755 PROTEIN"/>
    <property type="match status" value="1"/>
</dbReference>
<dbReference type="InterPro" id="IPR002059">
    <property type="entry name" value="CSP_DNA-bd"/>
</dbReference>
<evidence type="ECO:0000313" key="3">
    <source>
        <dbReference type="Proteomes" id="UP001595640"/>
    </source>
</evidence>
<organism evidence="2 3">
    <name type="scientific">Modicisalibacter luteus</name>
    <dbReference type="NCBI Taxonomy" id="453962"/>
    <lineage>
        <taxon>Bacteria</taxon>
        <taxon>Pseudomonadati</taxon>
        <taxon>Pseudomonadota</taxon>
        <taxon>Gammaproteobacteria</taxon>
        <taxon>Oceanospirillales</taxon>
        <taxon>Halomonadaceae</taxon>
        <taxon>Modicisalibacter</taxon>
    </lineage>
</organism>
<dbReference type="CDD" id="cd18722">
    <property type="entry name" value="PIN_NicB-like"/>
    <property type="match status" value="1"/>
</dbReference>
<evidence type="ECO:0000313" key="2">
    <source>
        <dbReference type="EMBL" id="MFC3291430.1"/>
    </source>
</evidence>
<dbReference type="Gene3D" id="3.40.50.1010">
    <property type="entry name" value="5'-nuclease"/>
    <property type="match status" value="1"/>
</dbReference>
<dbReference type="RefSeq" id="WP_019016817.1">
    <property type="nucleotide sequence ID" value="NZ_BMXD01000007.1"/>
</dbReference>